<dbReference type="EMBL" id="LAZR01009959">
    <property type="protein sequence ID" value="KKM69610.1"/>
    <property type="molecule type" value="Genomic_DNA"/>
</dbReference>
<accession>A0A0F9LYW6</accession>
<sequence length="85" mass="9917">QEMEKKLEGYEFAKGRFDNRAEEFKEVVGPIFENHYEALMFVILELKISLKEARIRLEELKICGACGYKHKELVDICEKCGGNME</sequence>
<name>A0A0F9LYW6_9ZZZZ</name>
<feature type="non-terminal residue" evidence="1">
    <location>
        <position position="1"/>
    </location>
</feature>
<proteinExistence type="predicted"/>
<comment type="caution">
    <text evidence="1">The sequence shown here is derived from an EMBL/GenBank/DDBJ whole genome shotgun (WGS) entry which is preliminary data.</text>
</comment>
<dbReference type="AlphaFoldDB" id="A0A0F9LYW6"/>
<reference evidence="1" key="1">
    <citation type="journal article" date="2015" name="Nature">
        <title>Complex archaea that bridge the gap between prokaryotes and eukaryotes.</title>
        <authorList>
            <person name="Spang A."/>
            <person name="Saw J.H."/>
            <person name="Jorgensen S.L."/>
            <person name="Zaremba-Niedzwiedzka K."/>
            <person name="Martijn J."/>
            <person name="Lind A.E."/>
            <person name="van Eijk R."/>
            <person name="Schleper C."/>
            <person name="Guy L."/>
            <person name="Ettema T.J."/>
        </authorList>
    </citation>
    <scope>NUCLEOTIDE SEQUENCE</scope>
</reference>
<gene>
    <name evidence="1" type="ORF">LCGC14_1448960</name>
</gene>
<protein>
    <submittedName>
        <fullName evidence="1">Uncharacterized protein</fullName>
    </submittedName>
</protein>
<organism evidence="1">
    <name type="scientific">marine sediment metagenome</name>
    <dbReference type="NCBI Taxonomy" id="412755"/>
    <lineage>
        <taxon>unclassified sequences</taxon>
        <taxon>metagenomes</taxon>
        <taxon>ecological metagenomes</taxon>
    </lineage>
</organism>
<evidence type="ECO:0000313" key="1">
    <source>
        <dbReference type="EMBL" id="KKM69610.1"/>
    </source>
</evidence>